<evidence type="ECO:0000256" key="2">
    <source>
        <dbReference type="ARBA" id="ARBA00001964"/>
    </source>
</evidence>
<dbReference type="InterPro" id="IPR009014">
    <property type="entry name" value="Transketo_C/PFOR_II"/>
</dbReference>
<dbReference type="Pfam" id="PF13292">
    <property type="entry name" value="DXP_synthase_N"/>
    <property type="match status" value="2"/>
</dbReference>
<dbReference type="EMBL" id="MVOG01000004">
    <property type="protein sequence ID" value="PAU70056.1"/>
    <property type="molecule type" value="Genomic_DNA"/>
</dbReference>
<evidence type="ECO:0000256" key="3">
    <source>
        <dbReference type="ARBA" id="ARBA00004980"/>
    </source>
</evidence>
<dbReference type="EC" id="2.2.1.7" evidence="6"/>
<evidence type="ECO:0000256" key="6">
    <source>
        <dbReference type="ARBA" id="ARBA00013150"/>
    </source>
</evidence>
<dbReference type="GO" id="GO:0019288">
    <property type="term" value="P:isopentenyl diphosphate biosynthetic process, methylerythritol 4-phosphate pathway"/>
    <property type="evidence" value="ECO:0007669"/>
    <property type="project" value="TreeGrafter"/>
</dbReference>
<evidence type="ECO:0000313" key="15">
    <source>
        <dbReference type="Proteomes" id="UP000217986"/>
    </source>
</evidence>
<comment type="pathway">
    <text evidence="3">Metabolic intermediate biosynthesis; 1-deoxy-D-xylulose 5-phosphate biosynthesis; 1-deoxy-D-xylulose 5-phosphate from D-glyceraldehyde 3-phosphate and pyruvate: step 1/1.</text>
</comment>
<evidence type="ECO:0000256" key="5">
    <source>
        <dbReference type="ARBA" id="ARBA00011738"/>
    </source>
</evidence>
<dbReference type="GO" id="GO:0009228">
    <property type="term" value="P:thiamine biosynthetic process"/>
    <property type="evidence" value="ECO:0007669"/>
    <property type="project" value="UniProtKB-KW"/>
</dbReference>
<dbReference type="GO" id="GO:0005829">
    <property type="term" value="C:cytosol"/>
    <property type="evidence" value="ECO:0007669"/>
    <property type="project" value="TreeGrafter"/>
</dbReference>
<dbReference type="PANTHER" id="PTHR43322">
    <property type="entry name" value="1-D-DEOXYXYLULOSE 5-PHOSPHATE SYNTHASE-RELATED"/>
    <property type="match status" value="1"/>
</dbReference>
<proteinExistence type="inferred from homology"/>
<organism evidence="14 15">
    <name type="scientific">Bifidobacterium italicum</name>
    <dbReference type="NCBI Taxonomy" id="1960968"/>
    <lineage>
        <taxon>Bacteria</taxon>
        <taxon>Bacillati</taxon>
        <taxon>Actinomycetota</taxon>
        <taxon>Actinomycetes</taxon>
        <taxon>Bifidobacteriales</taxon>
        <taxon>Bifidobacteriaceae</taxon>
        <taxon>Bifidobacterium</taxon>
    </lineage>
</organism>
<dbReference type="GO" id="GO:0000287">
    <property type="term" value="F:magnesium ion binding"/>
    <property type="evidence" value="ECO:0007669"/>
    <property type="project" value="UniProtKB-ARBA"/>
</dbReference>
<keyword evidence="10" id="KW-0784">Thiamine biosynthesis</keyword>
<dbReference type="PROSITE" id="PS00801">
    <property type="entry name" value="TRANSKETOLASE_1"/>
    <property type="match status" value="1"/>
</dbReference>
<comment type="caution">
    <text evidence="14">The sequence shown here is derived from an EMBL/GenBank/DDBJ whole genome shotgun (WGS) entry which is preliminary data.</text>
</comment>
<dbReference type="NCBIfam" id="NF003933">
    <property type="entry name" value="PRK05444.2-2"/>
    <property type="match status" value="1"/>
</dbReference>
<protein>
    <recommendedName>
        <fullName evidence="6">1-deoxy-D-xylulose-5-phosphate synthase</fullName>
        <ecNumber evidence="6">2.2.1.7</ecNumber>
    </recommendedName>
</protein>
<keyword evidence="15" id="KW-1185">Reference proteome</keyword>
<dbReference type="NCBIfam" id="NF008968">
    <property type="entry name" value="PRK12315.1"/>
    <property type="match status" value="1"/>
</dbReference>
<keyword evidence="7" id="KW-0808">Transferase</keyword>
<keyword evidence="8" id="KW-0479">Metal-binding</keyword>
<dbReference type="SUPFAM" id="SSF52518">
    <property type="entry name" value="Thiamin diphosphate-binding fold (THDP-binding)"/>
    <property type="match status" value="2"/>
</dbReference>
<dbReference type="CDD" id="cd02007">
    <property type="entry name" value="TPP_DXS"/>
    <property type="match status" value="1"/>
</dbReference>
<dbReference type="GO" id="GO:0008661">
    <property type="term" value="F:1-deoxy-D-xylulose-5-phosphate synthase activity"/>
    <property type="evidence" value="ECO:0007669"/>
    <property type="project" value="UniProtKB-EC"/>
</dbReference>
<keyword evidence="11" id="KW-0786">Thiamine pyrophosphate</keyword>
<evidence type="ECO:0000256" key="7">
    <source>
        <dbReference type="ARBA" id="ARBA00022679"/>
    </source>
</evidence>
<evidence type="ECO:0000256" key="8">
    <source>
        <dbReference type="ARBA" id="ARBA00022723"/>
    </source>
</evidence>
<dbReference type="UniPathway" id="UPA00064">
    <property type="reaction ID" value="UER00091"/>
</dbReference>
<evidence type="ECO:0000256" key="9">
    <source>
        <dbReference type="ARBA" id="ARBA00022842"/>
    </source>
</evidence>
<dbReference type="InterPro" id="IPR049557">
    <property type="entry name" value="Transketolase_CS"/>
</dbReference>
<keyword evidence="12" id="KW-0414">Isoprene biosynthesis</keyword>
<evidence type="ECO:0000256" key="10">
    <source>
        <dbReference type="ARBA" id="ARBA00022977"/>
    </source>
</evidence>
<evidence type="ECO:0000256" key="1">
    <source>
        <dbReference type="ARBA" id="ARBA00001946"/>
    </source>
</evidence>
<reference evidence="14 15" key="1">
    <citation type="journal article" date="2017" name="ISME J.">
        <title>Unveiling bifidobacterial biogeography across the mammalian branch of the tree of life.</title>
        <authorList>
            <person name="Milani C."/>
            <person name="Mangifesta M."/>
            <person name="Mancabelli L."/>
            <person name="Lugli G.A."/>
            <person name="James K."/>
            <person name="Duranti S."/>
            <person name="Turroni F."/>
            <person name="Ferrario C."/>
            <person name="Ossiprandi M.C."/>
            <person name="van Sinderen D."/>
            <person name="Ventura M."/>
        </authorList>
    </citation>
    <scope>NUCLEOTIDE SEQUENCE [LARGE SCALE GENOMIC DNA]</scope>
    <source>
        <strain evidence="14 15">70</strain>
    </source>
</reference>
<dbReference type="SUPFAM" id="SSF52922">
    <property type="entry name" value="TK C-terminal domain-like"/>
    <property type="match status" value="1"/>
</dbReference>
<dbReference type="InterPro" id="IPR029061">
    <property type="entry name" value="THDP-binding"/>
</dbReference>
<comment type="cofactor">
    <cofactor evidence="1">
        <name>Mg(2+)</name>
        <dbReference type="ChEBI" id="CHEBI:18420"/>
    </cofactor>
</comment>
<comment type="subunit">
    <text evidence="5">Homodimer.</text>
</comment>
<dbReference type="AlphaFoldDB" id="A0A2A2EMF2"/>
<gene>
    <name evidence="14" type="ORF">B1400_0250</name>
</gene>
<evidence type="ECO:0000256" key="11">
    <source>
        <dbReference type="ARBA" id="ARBA00023052"/>
    </source>
</evidence>
<accession>A0A2A2EMF2</accession>
<dbReference type="Pfam" id="PF02780">
    <property type="entry name" value="Transketolase_C"/>
    <property type="match status" value="1"/>
</dbReference>
<dbReference type="Pfam" id="PF02779">
    <property type="entry name" value="Transket_pyr"/>
    <property type="match status" value="1"/>
</dbReference>
<dbReference type="Gene3D" id="3.40.50.970">
    <property type="match status" value="2"/>
</dbReference>
<dbReference type="SMART" id="SM00861">
    <property type="entry name" value="Transket_pyr"/>
    <property type="match status" value="1"/>
</dbReference>
<dbReference type="InterPro" id="IPR005477">
    <property type="entry name" value="Dxylulose-5-P_synthase"/>
</dbReference>
<dbReference type="InterPro" id="IPR005475">
    <property type="entry name" value="Transketolase-like_Pyr-bd"/>
</dbReference>
<dbReference type="RefSeq" id="WP_095612670.1">
    <property type="nucleotide sequence ID" value="NZ_MVOG01000004.1"/>
</dbReference>
<dbReference type="OrthoDB" id="9803371at2"/>
<sequence length="620" mass="65803">MTGDILANMHAPADVKGLGGDELDALCAQIRDTLVDFGKRHGGHIGSNLGLVEASVALHRVFESPFDKIVFDVSHQSYVHKMLTGRARAFRDAALFDSVSGFTNPDESEHDLFVLGHTGTSISLACGLAKERDMRRAAGRTPQTNNVVAVIGDGALSSGIAFEGLNNAAEQGGNLIIVFNDNEMSIAGNHGGMYATLAEMRASRGRCATNLFRAFGLDYRYVGDGNDVHALVRAFEDVKDIDHPIVLHIHTTKGLGLDAEDAAHGIREGRCEANHWQSPMADAGRPLGARKHYGRLAMETLERRFDAEPGLVVISPATPGSNGITPEFRARAGAHYVDTGITEEHAVAFAAGIAKAGGRPVVATSATFFQRAFDQLQQEVAINGAPVTLLSFGGGVSDADNTHSGAFDVTMFGNIPGLRCLAPTSRRMFLDMLAWSTSPANTAPTLIRVPGNAILDAERAGILDAEATAAPQRTDADAPWSGYRIAHDGRDVAVLGLGDAYPTAQAVVGALADGAGGDCSVDATLIDPLQFSTLDERTLTALASRHRVVVTLEDAQLEGGWGEKVTAFYANMLPDAGVHVLNFGADKEFTDRTPLAELDSRYGMTVDAIVGRIRELPRTA</sequence>
<dbReference type="GO" id="GO:0016114">
    <property type="term" value="P:terpenoid biosynthetic process"/>
    <property type="evidence" value="ECO:0007669"/>
    <property type="project" value="InterPro"/>
</dbReference>
<name>A0A2A2EMF2_9BIFI</name>
<dbReference type="Gene3D" id="3.40.50.920">
    <property type="match status" value="1"/>
</dbReference>
<dbReference type="Proteomes" id="UP000217986">
    <property type="component" value="Unassembled WGS sequence"/>
</dbReference>
<dbReference type="CDD" id="cd07033">
    <property type="entry name" value="TPP_PYR_DXS_TK_like"/>
    <property type="match status" value="1"/>
</dbReference>
<dbReference type="PANTHER" id="PTHR43322:SF1">
    <property type="entry name" value="1-DEOXY-D-XYLULOSE-5-PHOSPHATE SYNTHASE"/>
    <property type="match status" value="1"/>
</dbReference>
<feature type="domain" description="Transketolase-like pyrimidine-binding" evidence="13">
    <location>
        <begin position="291"/>
        <end position="457"/>
    </location>
</feature>
<keyword evidence="9" id="KW-0460">Magnesium</keyword>
<evidence type="ECO:0000256" key="4">
    <source>
        <dbReference type="ARBA" id="ARBA00011081"/>
    </source>
</evidence>
<evidence type="ECO:0000313" key="14">
    <source>
        <dbReference type="EMBL" id="PAU70056.1"/>
    </source>
</evidence>
<comment type="cofactor">
    <cofactor evidence="2">
        <name>thiamine diphosphate</name>
        <dbReference type="ChEBI" id="CHEBI:58937"/>
    </cofactor>
</comment>
<evidence type="ECO:0000259" key="13">
    <source>
        <dbReference type="SMART" id="SM00861"/>
    </source>
</evidence>
<evidence type="ECO:0000256" key="12">
    <source>
        <dbReference type="ARBA" id="ARBA00023229"/>
    </source>
</evidence>
<dbReference type="InterPro" id="IPR033248">
    <property type="entry name" value="Transketolase_C"/>
</dbReference>
<comment type="similarity">
    <text evidence="4">Belongs to the transketolase family. DXPS subfamily.</text>
</comment>